<dbReference type="Pfam" id="PF04564">
    <property type="entry name" value="U-box"/>
    <property type="match status" value="1"/>
</dbReference>
<evidence type="ECO:0000256" key="1">
    <source>
        <dbReference type="ARBA" id="ARBA00000900"/>
    </source>
</evidence>
<evidence type="ECO:0000256" key="2">
    <source>
        <dbReference type="ARBA" id="ARBA00004906"/>
    </source>
</evidence>
<evidence type="ECO:0000256" key="6">
    <source>
        <dbReference type="ARBA" id="ARBA00022786"/>
    </source>
</evidence>
<dbReference type="FunFam" id="3.30.40.10:FF:000442">
    <property type="entry name" value="RING-type E3 ubiquitin transferase"/>
    <property type="match status" value="1"/>
</dbReference>
<dbReference type="PANTHER" id="PTHR23315:SF265">
    <property type="entry name" value="U-BOX DOMAIN-CONTAINING PROTEIN 46-RELATED"/>
    <property type="match status" value="1"/>
</dbReference>
<dbReference type="Proteomes" id="UP000685013">
    <property type="component" value="Chromosome 12"/>
</dbReference>
<dbReference type="EC" id="2.3.2.27" evidence="3"/>
<keyword evidence="10" id="KW-1185">Reference proteome</keyword>
<evidence type="ECO:0000256" key="3">
    <source>
        <dbReference type="ARBA" id="ARBA00012483"/>
    </source>
</evidence>
<dbReference type="SMART" id="SM00185">
    <property type="entry name" value="ARM"/>
    <property type="match status" value="3"/>
</dbReference>
<feature type="non-terminal residue" evidence="9">
    <location>
        <position position="1"/>
    </location>
</feature>
<keyword evidence="5" id="KW-0677">Repeat</keyword>
<evidence type="ECO:0000256" key="7">
    <source>
        <dbReference type="PROSITE-ProRule" id="PRU00259"/>
    </source>
</evidence>
<dbReference type="InterPro" id="IPR000225">
    <property type="entry name" value="Armadillo"/>
</dbReference>
<protein>
    <recommendedName>
        <fullName evidence="3">RING-type E3 ubiquitin transferase</fullName>
        <ecNumber evidence="3">2.3.2.27</ecNumber>
    </recommendedName>
</protein>
<dbReference type="PROSITE" id="PS51698">
    <property type="entry name" value="U_BOX"/>
    <property type="match status" value="1"/>
</dbReference>
<dbReference type="GO" id="GO:0061630">
    <property type="term" value="F:ubiquitin protein ligase activity"/>
    <property type="evidence" value="ECO:0007669"/>
    <property type="project" value="UniProtKB-EC"/>
</dbReference>
<accession>A0AAV6MSK6</accession>
<dbReference type="EMBL" id="JAGKQH010000012">
    <property type="protein sequence ID" value="KAG6586176.1"/>
    <property type="molecule type" value="Genomic_DNA"/>
</dbReference>
<organism evidence="9 10">
    <name type="scientific">Cucurbita argyrosperma subsp. sororia</name>
    <dbReference type="NCBI Taxonomy" id="37648"/>
    <lineage>
        <taxon>Eukaryota</taxon>
        <taxon>Viridiplantae</taxon>
        <taxon>Streptophyta</taxon>
        <taxon>Embryophyta</taxon>
        <taxon>Tracheophyta</taxon>
        <taxon>Spermatophyta</taxon>
        <taxon>Magnoliopsida</taxon>
        <taxon>eudicotyledons</taxon>
        <taxon>Gunneridae</taxon>
        <taxon>Pentapetalae</taxon>
        <taxon>rosids</taxon>
        <taxon>fabids</taxon>
        <taxon>Cucurbitales</taxon>
        <taxon>Cucurbitaceae</taxon>
        <taxon>Cucurbiteae</taxon>
        <taxon>Cucurbita</taxon>
    </lineage>
</organism>
<evidence type="ECO:0000256" key="4">
    <source>
        <dbReference type="ARBA" id="ARBA00022679"/>
    </source>
</evidence>
<evidence type="ECO:0000259" key="8">
    <source>
        <dbReference type="PROSITE" id="PS51698"/>
    </source>
</evidence>
<dbReference type="PROSITE" id="PS50176">
    <property type="entry name" value="ARM_REPEAT"/>
    <property type="match status" value="1"/>
</dbReference>
<dbReference type="CDD" id="cd16664">
    <property type="entry name" value="RING-Ubox_PUB"/>
    <property type="match status" value="1"/>
</dbReference>
<dbReference type="PANTHER" id="PTHR23315">
    <property type="entry name" value="U BOX DOMAIN-CONTAINING"/>
    <property type="match status" value="1"/>
</dbReference>
<dbReference type="AlphaFoldDB" id="A0AAV6MSK6"/>
<keyword evidence="4" id="KW-0808">Transferase</keyword>
<evidence type="ECO:0000313" key="10">
    <source>
        <dbReference type="Proteomes" id="UP000685013"/>
    </source>
</evidence>
<name>A0AAV6MSK6_9ROSI</name>
<dbReference type="InterPro" id="IPR045210">
    <property type="entry name" value="RING-Ubox_PUB"/>
</dbReference>
<comment type="catalytic activity">
    <reaction evidence="1">
        <text>S-ubiquitinyl-[E2 ubiquitin-conjugating enzyme]-L-cysteine + [acceptor protein]-L-lysine = [E2 ubiquitin-conjugating enzyme]-L-cysteine + N(6)-ubiquitinyl-[acceptor protein]-L-lysine.</text>
        <dbReference type="EC" id="2.3.2.27"/>
    </reaction>
</comment>
<comment type="caution">
    <text evidence="9">The sequence shown here is derived from an EMBL/GenBank/DDBJ whole genome shotgun (WGS) entry which is preliminary data.</text>
</comment>
<keyword evidence="6" id="KW-0833">Ubl conjugation pathway</keyword>
<sequence length="459" mass="50179">MADKESLELLKKDIKELLQRIVDQDDFECSIADEAIEKLNSLKLTKMAAAAAASAAAAAAAAAAPVESGGDSARTALVMPDEFRCPISGELMEDPVLLKTGQTYDRPFINKWFNKGHNTCPRTNEVLHDMTLTPNRSLRSMILKWCIDNKLELPKLTYEETVAHATESHLDELLNQLLSSSLSDQKLAAKELRQIAKWNHEFRSLFAKLPDSIERLLHPISVDHVNLHPDLQEDLITTVLNISLSGDNKKRLVENQLVLSLLIQSLQYGSSEAKANAAAAIFSLSLYQENKIAIGNAGAIKHLVGLLDEGHPVVMRDAASAIFTLCTASANKEKAVSSGVVVSVLRNITEGVLVDELVSVLALLSNNMKAISIMCKLNAVSCMLKVIRESTSQGVKENCISILDTISSTYRSKLKEIQEDENANGMISKLSRNGNSRAKRKAMSVLEKLQRAGSITHTA</sequence>
<dbReference type="SMART" id="SM00504">
    <property type="entry name" value="Ubox"/>
    <property type="match status" value="1"/>
</dbReference>
<dbReference type="InterPro" id="IPR003613">
    <property type="entry name" value="Ubox_domain"/>
</dbReference>
<comment type="pathway">
    <text evidence="2">Protein modification; protein ubiquitination.</text>
</comment>
<dbReference type="Pfam" id="PF00514">
    <property type="entry name" value="Arm"/>
    <property type="match status" value="1"/>
</dbReference>
<reference evidence="9 10" key="1">
    <citation type="journal article" date="2021" name="Hortic Res">
        <title>The domestication of Cucurbita argyrosperma as revealed by the genome of its wild relative.</title>
        <authorList>
            <person name="Barrera-Redondo J."/>
            <person name="Sanchez-de la Vega G."/>
            <person name="Aguirre-Liguori J.A."/>
            <person name="Castellanos-Morales G."/>
            <person name="Gutierrez-Guerrero Y.T."/>
            <person name="Aguirre-Dugua X."/>
            <person name="Aguirre-Planter E."/>
            <person name="Tenaillon M.I."/>
            <person name="Lira-Saade R."/>
            <person name="Eguiarte L.E."/>
        </authorList>
    </citation>
    <scope>NUCLEOTIDE SEQUENCE [LARGE SCALE GENOMIC DNA]</scope>
    <source>
        <strain evidence="9">JBR-2021</strain>
    </source>
</reference>
<evidence type="ECO:0000313" key="9">
    <source>
        <dbReference type="EMBL" id="KAG6586176.1"/>
    </source>
</evidence>
<feature type="repeat" description="ARM" evidence="7">
    <location>
        <begin position="298"/>
        <end position="340"/>
    </location>
</feature>
<feature type="domain" description="U-box" evidence="8">
    <location>
        <begin position="78"/>
        <end position="152"/>
    </location>
</feature>
<proteinExistence type="predicted"/>
<gene>
    <name evidence="9" type="primary">PUB9</name>
    <name evidence="9" type="ORF">SDJN03_18909</name>
</gene>
<evidence type="ECO:0000256" key="5">
    <source>
        <dbReference type="ARBA" id="ARBA00022737"/>
    </source>
</evidence>
<dbReference type="GO" id="GO:0016567">
    <property type="term" value="P:protein ubiquitination"/>
    <property type="evidence" value="ECO:0007669"/>
    <property type="project" value="InterPro"/>
</dbReference>